<proteinExistence type="predicted"/>
<evidence type="ECO:0000313" key="2">
    <source>
        <dbReference type="Proteomes" id="UP000238205"/>
    </source>
</evidence>
<comment type="caution">
    <text evidence="1">The sequence shown here is derived from an EMBL/GenBank/DDBJ whole genome shotgun (WGS) entry which is preliminary data.</text>
</comment>
<dbReference type="RefSeq" id="WP_106191925.1">
    <property type="nucleotide sequence ID" value="NZ_PVTO01000006.1"/>
</dbReference>
<dbReference type="AlphaFoldDB" id="A0A2T0W8T7"/>
<reference evidence="1 2" key="1">
    <citation type="submission" date="2018-03" db="EMBL/GenBank/DDBJ databases">
        <title>Genomic Encyclopedia of Archaeal and Bacterial Type Strains, Phase II (KMG-II): from individual species to whole genera.</title>
        <authorList>
            <person name="Goeker M."/>
        </authorList>
    </citation>
    <scope>NUCLEOTIDE SEQUENCE [LARGE SCALE GENOMIC DNA]</scope>
    <source>
        <strain evidence="1 2">DSM 13175</strain>
    </source>
</reference>
<protein>
    <submittedName>
        <fullName evidence="1">Uncharacterized protein</fullName>
    </submittedName>
</protein>
<evidence type="ECO:0000313" key="1">
    <source>
        <dbReference type="EMBL" id="PRY83099.1"/>
    </source>
</evidence>
<organism evidence="1 2">
    <name type="scientific">Alkalibacterium olivapovliticus</name>
    <dbReference type="NCBI Taxonomy" id="99907"/>
    <lineage>
        <taxon>Bacteria</taxon>
        <taxon>Bacillati</taxon>
        <taxon>Bacillota</taxon>
        <taxon>Bacilli</taxon>
        <taxon>Lactobacillales</taxon>
        <taxon>Carnobacteriaceae</taxon>
        <taxon>Alkalibacterium</taxon>
    </lineage>
</organism>
<sequence length="140" mass="15996">MNLKTNFIHKLFRLSFVSLFFVMVLAGCRSNDLFGDESENVSSIEVRDYDANELVTVITDPQIIEPLVEELEHAYTGSTANMDLMNPEYLLLFLDSDDHIIQEFGYYIEELSLGVVGRYHSRELGALLSVTTELHIEETE</sequence>
<dbReference type="PROSITE" id="PS51257">
    <property type="entry name" value="PROKAR_LIPOPROTEIN"/>
    <property type="match status" value="1"/>
</dbReference>
<keyword evidence="2" id="KW-1185">Reference proteome</keyword>
<dbReference type="EMBL" id="PVTO01000006">
    <property type="protein sequence ID" value="PRY83099.1"/>
    <property type="molecule type" value="Genomic_DNA"/>
</dbReference>
<dbReference type="Proteomes" id="UP000238205">
    <property type="component" value="Unassembled WGS sequence"/>
</dbReference>
<accession>A0A2T0W8T7</accession>
<name>A0A2T0W8T7_9LACT</name>
<gene>
    <name evidence="1" type="ORF">CLV38_1063</name>
</gene>